<dbReference type="InterPro" id="IPR057739">
    <property type="entry name" value="Glyco_hydro_29_N"/>
</dbReference>
<dbReference type="Proteomes" id="UP000199310">
    <property type="component" value="Unassembled WGS sequence"/>
</dbReference>
<dbReference type="GO" id="GO:0004560">
    <property type="term" value="F:alpha-L-fucosidase activity"/>
    <property type="evidence" value="ECO:0007669"/>
    <property type="project" value="InterPro"/>
</dbReference>
<dbReference type="EMBL" id="FOJG01000002">
    <property type="protein sequence ID" value="SEW52019.1"/>
    <property type="molecule type" value="Genomic_DNA"/>
</dbReference>
<dbReference type="STRING" id="29529.SAMN04488122_4644"/>
<dbReference type="InterPro" id="IPR017853">
    <property type="entry name" value="GH"/>
</dbReference>
<feature type="signal peptide" evidence="7">
    <location>
        <begin position="1"/>
        <end position="19"/>
    </location>
</feature>
<dbReference type="AlphaFoldDB" id="A0A1I0S818"/>
<dbReference type="RefSeq" id="WP_089898480.1">
    <property type="nucleotide sequence ID" value="NZ_FOJG01000002.1"/>
</dbReference>
<dbReference type="Pfam" id="PF01120">
    <property type="entry name" value="Alpha_L_fucos"/>
    <property type="match status" value="1"/>
</dbReference>
<dbReference type="Pfam" id="PF00754">
    <property type="entry name" value="F5_F8_type_C"/>
    <property type="match status" value="1"/>
</dbReference>
<dbReference type="GO" id="GO:0006004">
    <property type="term" value="P:fucose metabolic process"/>
    <property type="evidence" value="ECO:0007669"/>
    <property type="project" value="InterPro"/>
</dbReference>
<name>A0A1I0S818_9BACT</name>
<evidence type="ECO:0000256" key="5">
    <source>
        <dbReference type="ARBA" id="ARBA00022801"/>
    </source>
</evidence>
<accession>A0A1I0S818</accession>
<evidence type="ECO:0000256" key="2">
    <source>
        <dbReference type="ARBA" id="ARBA00007951"/>
    </source>
</evidence>
<evidence type="ECO:0000256" key="4">
    <source>
        <dbReference type="ARBA" id="ARBA00022729"/>
    </source>
</evidence>
<comment type="similarity">
    <text evidence="2">Belongs to the glycosyl hydrolase 29 family.</text>
</comment>
<feature type="domain" description="F5/8 type C" evidence="8">
    <location>
        <begin position="379"/>
        <end position="479"/>
    </location>
</feature>
<protein>
    <recommendedName>
        <fullName evidence="3">alpha-L-fucosidase</fullName>
        <ecNumber evidence="3">3.2.1.51</ecNumber>
    </recommendedName>
</protein>
<dbReference type="GO" id="GO:0016139">
    <property type="term" value="P:glycoside catabolic process"/>
    <property type="evidence" value="ECO:0007669"/>
    <property type="project" value="TreeGrafter"/>
</dbReference>
<dbReference type="SUPFAM" id="SSF49785">
    <property type="entry name" value="Galactose-binding domain-like"/>
    <property type="match status" value="1"/>
</dbReference>
<comment type="function">
    <text evidence="1">Alpha-L-fucosidase is responsible for hydrolyzing the alpha-1,6-linked fucose joined to the reducing-end N-acetylglucosamine of the carbohydrate moieties of glycoproteins.</text>
</comment>
<dbReference type="PANTHER" id="PTHR10030:SF37">
    <property type="entry name" value="ALPHA-L-FUCOSIDASE-RELATED"/>
    <property type="match status" value="1"/>
</dbReference>
<dbReference type="OrthoDB" id="107551at2"/>
<dbReference type="PANTHER" id="PTHR10030">
    <property type="entry name" value="ALPHA-L-FUCOSIDASE"/>
    <property type="match status" value="1"/>
</dbReference>
<dbReference type="InterPro" id="IPR000933">
    <property type="entry name" value="Glyco_hydro_29"/>
</dbReference>
<proteinExistence type="inferred from homology"/>
<dbReference type="Gene3D" id="2.60.120.260">
    <property type="entry name" value="Galactose-binding domain-like"/>
    <property type="match status" value="1"/>
</dbReference>
<organism evidence="9 10">
    <name type="scientific">Chitinophaga arvensicola</name>
    <dbReference type="NCBI Taxonomy" id="29529"/>
    <lineage>
        <taxon>Bacteria</taxon>
        <taxon>Pseudomonadati</taxon>
        <taxon>Bacteroidota</taxon>
        <taxon>Chitinophagia</taxon>
        <taxon>Chitinophagales</taxon>
        <taxon>Chitinophagaceae</taxon>
        <taxon>Chitinophaga</taxon>
    </lineage>
</organism>
<dbReference type="Gene3D" id="3.20.20.80">
    <property type="entry name" value="Glycosidases"/>
    <property type="match status" value="1"/>
</dbReference>
<evidence type="ECO:0000256" key="3">
    <source>
        <dbReference type="ARBA" id="ARBA00012662"/>
    </source>
</evidence>
<keyword evidence="4 7" id="KW-0732">Signal</keyword>
<dbReference type="PROSITE" id="PS50022">
    <property type="entry name" value="FA58C_3"/>
    <property type="match status" value="1"/>
</dbReference>
<feature type="chain" id="PRO_5011669600" description="alpha-L-fucosidase" evidence="7">
    <location>
        <begin position="20"/>
        <end position="479"/>
    </location>
</feature>
<evidence type="ECO:0000256" key="6">
    <source>
        <dbReference type="ARBA" id="ARBA00023295"/>
    </source>
</evidence>
<sequence length="479" mass="53560">MKKTLLFILICASTFQGSAQTKDLQQLQSDFVDLRFGVMMHFNMGTFTNEEWASPDHDPALFNPAQLDCNQWADACKAAGMTYGILTVKHHDGFCLWDSKYTDYDVASSPLKRDVVGEYVKAFRSRGLKPCLYFSMWDRHNGVENGGPKEEAFVMNQLTELLTNYGEIPLIIFDGWNWKMGHRLISYQRIYDHIKKLQPNCLVSDHNGNGTLQTDIIYYEGPKGVYPPGNNIYPSQMALTLTDGWFWHPGADKQVKSLDYALDKLQRVIPLYCNFMINIGPNRDGLFDKEVVARLQQIGKAWKRDQQRLPLPQQPAAIKSFIRVAAISATEGEAVIVPAGPANAGSPVAAILDQKKPEVMIDGISDVVGDRGGFSPFQTYWKFSPSKTPGVVLDLGEEKSFSKLYYLPAQLMGYSGIITKYILSVGHTPDAFIKVKEGDWSKTDALKVTTFSPVKARYIKLEIAAAIDDPMISEIGIGN</sequence>
<evidence type="ECO:0000313" key="9">
    <source>
        <dbReference type="EMBL" id="SEW52019.1"/>
    </source>
</evidence>
<dbReference type="SUPFAM" id="SSF51445">
    <property type="entry name" value="(Trans)glycosidases"/>
    <property type="match status" value="1"/>
</dbReference>
<dbReference type="SMART" id="SM00812">
    <property type="entry name" value="Alpha_L_fucos"/>
    <property type="match status" value="1"/>
</dbReference>
<dbReference type="GO" id="GO:0005764">
    <property type="term" value="C:lysosome"/>
    <property type="evidence" value="ECO:0007669"/>
    <property type="project" value="TreeGrafter"/>
</dbReference>
<dbReference type="PRINTS" id="PR00741">
    <property type="entry name" value="GLHYDRLASE29"/>
</dbReference>
<reference evidence="10" key="1">
    <citation type="submission" date="2016-10" db="EMBL/GenBank/DDBJ databases">
        <authorList>
            <person name="Varghese N."/>
            <person name="Submissions S."/>
        </authorList>
    </citation>
    <scope>NUCLEOTIDE SEQUENCE [LARGE SCALE GENOMIC DNA]</scope>
    <source>
        <strain evidence="10">DSM 3695</strain>
    </source>
</reference>
<dbReference type="EC" id="3.2.1.51" evidence="3"/>
<gene>
    <name evidence="9" type="ORF">SAMN04488122_4644</name>
</gene>
<evidence type="ECO:0000259" key="8">
    <source>
        <dbReference type="PROSITE" id="PS50022"/>
    </source>
</evidence>
<dbReference type="InterPro" id="IPR008979">
    <property type="entry name" value="Galactose-bd-like_sf"/>
</dbReference>
<keyword evidence="6" id="KW-0326">Glycosidase</keyword>
<evidence type="ECO:0000256" key="7">
    <source>
        <dbReference type="SAM" id="SignalP"/>
    </source>
</evidence>
<dbReference type="InterPro" id="IPR016286">
    <property type="entry name" value="FUC_metazoa-typ"/>
</dbReference>
<evidence type="ECO:0000256" key="1">
    <source>
        <dbReference type="ARBA" id="ARBA00004071"/>
    </source>
</evidence>
<keyword evidence="5" id="KW-0378">Hydrolase</keyword>
<keyword evidence="10" id="KW-1185">Reference proteome</keyword>
<evidence type="ECO:0000313" key="10">
    <source>
        <dbReference type="Proteomes" id="UP000199310"/>
    </source>
</evidence>
<dbReference type="InterPro" id="IPR000421">
    <property type="entry name" value="FA58C"/>
</dbReference>